<gene>
    <name evidence="3" type="ORF">VNO77_04955</name>
</gene>
<dbReference type="AlphaFoldDB" id="A0AAN9MZH1"/>
<protein>
    <recommendedName>
        <fullName evidence="5">DNA ligase 1</fullName>
    </recommendedName>
</protein>
<dbReference type="Proteomes" id="UP001367508">
    <property type="component" value="Unassembled WGS sequence"/>
</dbReference>
<comment type="caution">
    <text evidence="3">The sequence shown here is derived from an EMBL/GenBank/DDBJ whole genome shotgun (WGS) entry which is preliminary data.</text>
</comment>
<dbReference type="EMBL" id="JAYMYQ010000001">
    <property type="protein sequence ID" value="KAK7362831.1"/>
    <property type="molecule type" value="Genomic_DNA"/>
</dbReference>
<reference evidence="3 4" key="1">
    <citation type="submission" date="2024-01" db="EMBL/GenBank/DDBJ databases">
        <title>The genomes of 5 underutilized Papilionoideae crops provide insights into root nodulation and disease resistanc.</title>
        <authorList>
            <person name="Jiang F."/>
        </authorList>
    </citation>
    <scope>NUCLEOTIDE SEQUENCE [LARGE SCALE GENOMIC DNA]</scope>
    <source>
        <strain evidence="3">LVBAO_FW01</strain>
        <tissue evidence="3">Leaves</tissue>
    </source>
</reference>
<feature type="compositionally biased region" description="Basic and acidic residues" evidence="2">
    <location>
        <begin position="35"/>
        <end position="48"/>
    </location>
</feature>
<feature type="region of interest" description="Disordered" evidence="2">
    <location>
        <begin position="31"/>
        <end position="50"/>
    </location>
</feature>
<name>A0AAN9MZH1_CANGL</name>
<keyword evidence="1" id="KW-0175">Coiled coil</keyword>
<evidence type="ECO:0000313" key="3">
    <source>
        <dbReference type="EMBL" id="KAK7362831.1"/>
    </source>
</evidence>
<evidence type="ECO:0000256" key="1">
    <source>
        <dbReference type="SAM" id="Coils"/>
    </source>
</evidence>
<evidence type="ECO:0000313" key="4">
    <source>
        <dbReference type="Proteomes" id="UP001367508"/>
    </source>
</evidence>
<feature type="coiled-coil region" evidence="1">
    <location>
        <begin position="162"/>
        <end position="211"/>
    </location>
</feature>
<dbReference type="PANTHER" id="PTHR35295">
    <property type="entry name" value="DNA LIGASE-LIKE PROTEIN"/>
    <property type="match status" value="1"/>
</dbReference>
<keyword evidence="4" id="KW-1185">Reference proteome</keyword>
<organism evidence="3 4">
    <name type="scientific">Canavalia gladiata</name>
    <name type="common">Sword bean</name>
    <name type="synonym">Dolichos gladiatus</name>
    <dbReference type="NCBI Taxonomy" id="3824"/>
    <lineage>
        <taxon>Eukaryota</taxon>
        <taxon>Viridiplantae</taxon>
        <taxon>Streptophyta</taxon>
        <taxon>Embryophyta</taxon>
        <taxon>Tracheophyta</taxon>
        <taxon>Spermatophyta</taxon>
        <taxon>Magnoliopsida</taxon>
        <taxon>eudicotyledons</taxon>
        <taxon>Gunneridae</taxon>
        <taxon>Pentapetalae</taxon>
        <taxon>rosids</taxon>
        <taxon>fabids</taxon>
        <taxon>Fabales</taxon>
        <taxon>Fabaceae</taxon>
        <taxon>Papilionoideae</taxon>
        <taxon>50 kb inversion clade</taxon>
        <taxon>NPAAA clade</taxon>
        <taxon>indigoferoid/millettioid clade</taxon>
        <taxon>Phaseoleae</taxon>
        <taxon>Canavalia</taxon>
    </lineage>
</organism>
<proteinExistence type="predicted"/>
<dbReference type="PANTHER" id="PTHR35295:SF1">
    <property type="entry name" value="DNA LIGASE-LIKE PROTEIN"/>
    <property type="match status" value="1"/>
</dbReference>
<evidence type="ECO:0000256" key="2">
    <source>
        <dbReference type="SAM" id="MobiDB-lite"/>
    </source>
</evidence>
<sequence length="238" mass="27122">MGYWYITCLPVKRLFSALSFEPFAMSATKAGSRKRVSESERTKSDKNSRSATDNFDLDLDFDLSDDIKGIVSALHLIRDKAQKDGQKKNEETISSVASEIKSMIEGLSAKIEKDRQSFAKALSKSSKEYESSLKNEAAKFQALHENFSKEKATSLQALKDIISKFEGEKEKLFVRYEQLRKKERIMISEQEKACNDKIVQLEDSLKKKKQDDKTFSILRKTLGSFLESTSDEDFPPDD</sequence>
<evidence type="ECO:0008006" key="5">
    <source>
        <dbReference type="Google" id="ProtNLM"/>
    </source>
</evidence>
<accession>A0AAN9MZH1</accession>